<gene>
    <name evidence="1" type="ORF">PR048_027773</name>
</gene>
<organism evidence="1 2">
    <name type="scientific">Dryococelus australis</name>
    <dbReference type="NCBI Taxonomy" id="614101"/>
    <lineage>
        <taxon>Eukaryota</taxon>
        <taxon>Metazoa</taxon>
        <taxon>Ecdysozoa</taxon>
        <taxon>Arthropoda</taxon>
        <taxon>Hexapoda</taxon>
        <taxon>Insecta</taxon>
        <taxon>Pterygota</taxon>
        <taxon>Neoptera</taxon>
        <taxon>Polyneoptera</taxon>
        <taxon>Phasmatodea</taxon>
        <taxon>Verophasmatodea</taxon>
        <taxon>Anareolatae</taxon>
        <taxon>Phasmatidae</taxon>
        <taxon>Eurycanthinae</taxon>
        <taxon>Dryococelus</taxon>
    </lineage>
</organism>
<comment type="caution">
    <text evidence="1">The sequence shown here is derived from an EMBL/GenBank/DDBJ whole genome shotgun (WGS) entry which is preliminary data.</text>
</comment>
<dbReference type="EMBL" id="JARBHB010000012">
    <property type="protein sequence ID" value="KAJ8871456.1"/>
    <property type="molecule type" value="Genomic_DNA"/>
</dbReference>
<protein>
    <submittedName>
        <fullName evidence="1">Uncharacterized protein</fullName>
    </submittedName>
</protein>
<keyword evidence="2" id="KW-1185">Reference proteome</keyword>
<proteinExistence type="predicted"/>
<reference evidence="1 2" key="1">
    <citation type="submission" date="2023-02" db="EMBL/GenBank/DDBJ databases">
        <title>LHISI_Scaffold_Assembly.</title>
        <authorList>
            <person name="Stuart O.P."/>
            <person name="Cleave R."/>
            <person name="Magrath M.J.L."/>
            <person name="Mikheyev A.S."/>
        </authorList>
    </citation>
    <scope>NUCLEOTIDE SEQUENCE [LARGE SCALE GENOMIC DNA]</scope>
    <source>
        <strain evidence="1">Daus_M_001</strain>
        <tissue evidence="1">Leg muscle</tissue>
    </source>
</reference>
<dbReference type="Proteomes" id="UP001159363">
    <property type="component" value="Chromosome 11"/>
</dbReference>
<sequence length="182" mass="20850">MKSRNRRIRIGEDHRISDQYIPTIMFSLRNRRSEGLDPPLANCFSAKTYTNQETGDGMNPGTRNWITIKDSRQQKDSKLQSEIRAVSEENCPSVNKNKVVPLAIGTSVYVRTHPLSEANLHFCAGFAPKCNGPYPIIDQQEELYLLEIGKREPQKVYKNHVRETPDSTHKGDLQTKKYLLPH</sequence>
<name>A0ABQ9GHF3_9NEOP</name>
<evidence type="ECO:0000313" key="2">
    <source>
        <dbReference type="Proteomes" id="UP001159363"/>
    </source>
</evidence>
<accession>A0ABQ9GHF3</accession>
<evidence type="ECO:0000313" key="1">
    <source>
        <dbReference type="EMBL" id="KAJ8871456.1"/>
    </source>
</evidence>